<dbReference type="PROSITE" id="PS51257">
    <property type="entry name" value="PROKAR_LIPOPROTEIN"/>
    <property type="match status" value="1"/>
</dbReference>
<evidence type="ECO:0000313" key="4">
    <source>
        <dbReference type="Proteomes" id="UP000796880"/>
    </source>
</evidence>
<dbReference type="FunFam" id="2.40.100.10:FF:000086">
    <property type="entry name" value="Predicted protein"/>
    <property type="match status" value="1"/>
</dbReference>
<dbReference type="Pfam" id="PF00160">
    <property type="entry name" value="Pro_isomerase"/>
    <property type="match status" value="1"/>
</dbReference>
<dbReference type="PANTHER" id="PTHR46873:SF1">
    <property type="entry name" value="EXPRESSED PROTEIN"/>
    <property type="match status" value="1"/>
</dbReference>
<feature type="transmembrane region" description="Helical" evidence="1">
    <location>
        <begin position="12"/>
        <end position="37"/>
    </location>
</feature>
<dbReference type="GO" id="GO:0003755">
    <property type="term" value="F:peptidyl-prolyl cis-trans isomerase activity"/>
    <property type="evidence" value="ECO:0007669"/>
    <property type="project" value="InterPro"/>
</dbReference>
<dbReference type="Gene3D" id="2.40.100.10">
    <property type="entry name" value="Cyclophilin-like"/>
    <property type="match status" value="1"/>
</dbReference>
<name>A0A8K0H942_9ROSA</name>
<dbReference type="OrthoDB" id="532384at2759"/>
<reference evidence="3" key="1">
    <citation type="submission" date="2020-03" db="EMBL/GenBank/DDBJ databases">
        <title>A high-quality chromosome-level genome assembly of a woody plant with both climbing and erect habits, Rhamnella rubrinervis.</title>
        <authorList>
            <person name="Lu Z."/>
            <person name="Yang Y."/>
            <person name="Zhu X."/>
            <person name="Sun Y."/>
        </authorList>
    </citation>
    <scope>NUCLEOTIDE SEQUENCE</scope>
    <source>
        <strain evidence="3">BYM</strain>
        <tissue evidence="3">Leaf</tissue>
    </source>
</reference>
<dbReference type="PANTHER" id="PTHR46873">
    <property type="entry name" value="EXPRESSED PROTEIN"/>
    <property type="match status" value="1"/>
</dbReference>
<dbReference type="Proteomes" id="UP000796880">
    <property type="component" value="Unassembled WGS sequence"/>
</dbReference>
<keyword evidence="1" id="KW-0812">Transmembrane</keyword>
<comment type="caution">
    <text evidence="3">The sequence shown here is derived from an EMBL/GenBank/DDBJ whole genome shotgun (WGS) entry which is preliminary data.</text>
</comment>
<feature type="domain" description="PPIase cyclophilin-type" evidence="2">
    <location>
        <begin position="172"/>
        <end position="325"/>
    </location>
</feature>
<keyword evidence="1" id="KW-0472">Membrane</keyword>
<dbReference type="InterPro" id="IPR029000">
    <property type="entry name" value="Cyclophilin-like_dom_sf"/>
</dbReference>
<sequence length="350" mass="38436">MGRRHNETEATRFSFLILLSVGLISCALVYACVSMVFRTNINSSVLEFNSMALVGEGGNVGGEGDLGGESGGCCRGIDNLELWGAAVKWGSEFKFNSSEECCRACKAMCTGNDGPCLCDTWVFCGNREACGSKFGECWLKKQKDAMEPDKQEEGKTVSWTSGIIFGKGEGIVGLKTKYGTLHIKLFPDCAPHSVAYILQLLTLRHCAGCQFYRAENRGEIWDSEGHHIKNAAYGPPFALIQGTLETVGSKFKNIPTEDCPTIRRGSVAWIGSGPEFFISLANHEEWEKSYTVFGSVLPEDMKIAEKIAHLPTKPDVWNNVNVSVLQEHVPLSIQRIKTRHGHLTTSVKID</sequence>
<dbReference type="SUPFAM" id="SSF50891">
    <property type="entry name" value="Cyclophilin-like"/>
    <property type="match status" value="1"/>
</dbReference>
<protein>
    <recommendedName>
        <fullName evidence="2">PPIase cyclophilin-type domain-containing protein</fullName>
    </recommendedName>
</protein>
<evidence type="ECO:0000256" key="1">
    <source>
        <dbReference type="SAM" id="Phobius"/>
    </source>
</evidence>
<dbReference type="AlphaFoldDB" id="A0A8K0H942"/>
<dbReference type="Gene3D" id="3.50.4.10">
    <property type="entry name" value="Hepatocyte Growth Factor"/>
    <property type="match status" value="1"/>
</dbReference>
<evidence type="ECO:0000259" key="2">
    <source>
        <dbReference type="Pfam" id="PF00160"/>
    </source>
</evidence>
<dbReference type="InterPro" id="IPR002130">
    <property type="entry name" value="Cyclophilin-type_PPIase_dom"/>
</dbReference>
<evidence type="ECO:0000313" key="3">
    <source>
        <dbReference type="EMBL" id="KAF3448231.1"/>
    </source>
</evidence>
<dbReference type="EMBL" id="VOIH02000004">
    <property type="protein sequence ID" value="KAF3448231.1"/>
    <property type="molecule type" value="Genomic_DNA"/>
</dbReference>
<proteinExistence type="predicted"/>
<gene>
    <name evidence="3" type="ORF">FNV43_RR08944</name>
</gene>
<keyword evidence="1" id="KW-1133">Transmembrane helix</keyword>
<accession>A0A8K0H942</accession>
<organism evidence="3 4">
    <name type="scientific">Rhamnella rubrinervis</name>
    <dbReference type="NCBI Taxonomy" id="2594499"/>
    <lineage>
        <taxon>Eukaryota</taxon>
        <taxon>Viridiplantae</taxon>
        <taxon>Streptophyta</taxon>
        <taxon>Embryophyta</taxon>
        <taxon>Tracheophyta</taxon>
        <taxon>Spermatophyta</taxon>
        <taxon>Magnoliopsida</taxon>
        <taxon>eudicotyledons</taxon>
        <taxon>Gunneridae</taxon>
        <taxon>Pentapetalae</taxon>
        <taxon>rosids</taxon>
        <taxon>fabids</taxon>
        <taxon>Rosales</taxon>
        <taxon>Rhamnaceae</taxon>
        <taxon>rhamnoid group</taxon>
        <taxon>Rhamneae</taxon>
        <taxon>Rhamnella</taxon>
    </lineage>
</organism>
<keyword evidence="4" id="KW-1185">Reference proteome</keyword>